<evidence type="ECO:0000313" key="3">
    <source>
        <dbReference type="Proteomes" id="UP000323257"/>
    </source>
</evidence>
<evidence type="ECO:0000256" key="1">
    <source>
        <dbReference type="SAM" id="MobiDB-lite"/>
    </source>
</evidence>
<evidence type="ECO:0000313" key="2">
    <source>
        <dbReference type="EMBL" id="TYP70650.1"/>
    </source>
</evidence>
<dbReference type="RefSeq" id="WP_148932209.1">
    <property type="nucleotide sequence ID" value="NZ_VNHS01000011.1"/>
</dbReference>
<dbReference type="Proteomes" id="UP000323257">
    <property type="component" value="Unassembled WGS sequence"/>
</dbReference>
<keyword evidence="3" id="KW-1185">Reference proteome</keyword>
<dbReference type="EMBL" id="VNHS01000011">
    <property type="protein sequence ID" value="TYP70650.1"/>
    <property type="molecule type" value="Genomic_DNA"/>
</dbReference>
<reference evidence="2 3" key="1">
    <citation type="submission" date="2019-07" db="EMBL/GenBank/DDBJ databases">
        <title>Genomic Encyclopedia of Type Strains, Phase III (KMG-III): the genomes of soil and plant-associated and newly described type strains.</title>
        <authorList>
            <person name="Whitman W."/>
        </authorList>
    </citation>
    <scope>NUCLEOTIDE SEQUENCE [LARGE SCALE GENOMIC DNA]</scope>
    <source>
        <strain evidence="2 3">BL24</strain>
    </source>
</reference>
<accession>A0A5S5BWY4</accession>
<sequence length="94" mass="9950">MANNGNHVKQAADAVANNGNRGKQATVTVAAALTARNFNATNDSCGERPRWTAKGESRVPGDGMRLFSVCAVAEIGLRTRLLGRRVPGQKMIDA</sequence>
<proteinExistence type="predicted"/>
<protein>
    <submittedName>
        <fullName evidence="2">Uncharacterized protein</fullName>
    </submittedName>
</protein>
<dbReference type="AlphaFoldDB" id="A0A5S5BWY4"/>
<feature type="region of interest" description="Disordered" evidence="1">
    <location>
        <begin position="1"/>
        <end position="21"/>
    </location>
</feature>
<comment type="caution">
    <text evidence="2">The sequence shown here is derived from an EMBL/GenBank/DDBJ whole genome shotgun (WGS) entry which is preliminary data.</text>
</comment>
<gene>
    <name evidence="2" type="ORF">BCM02_111156</name>
</gene>
<organism evidence="2 3">
    <name type="scientific">Paenibacillus methanolicus</name>
    <dbReference type="NCBI Taxonomy" id="582686"/>
    <lineage>
        <taxon>Bacteria</taxon>
        <taxon>Bacillati</taxon>
        <taxon>Bacillota</taxon>
        <taxon>Bacilli</taxon>
        <taxon>Bacillales</taxon>
        <taxon>Paenibacillaceae</taxon>
        <taxon>Paenibacillus</taxon>
    </lineage>
</organism>
<name>A0A5S5BWY4_9BACL</name>